<dbReference type="CDD" id="cd06261">
    <property type="entry name" value="TM_PBP2"/>
    <property type="match status" value="1"/>
</dbReference>
<evidence type="ECO:0000256" key="6">
    <source>
        <dbReference type="ARBA" id="ARBA00023136"/>
    </source>
</evidence>
<dbReference type="AlphaFoldDB" id="A0A2T0TFR8"/>
<feature type="transmembrane region" description="Helical" evidence="7">
    <location>
        <begin position="162"/>
        <end position="183"/>
    </location>
</feature>
<evidence type="ECO:0000259" key="8">
    <source>
        <dbReference type="PROSITE" id="PS50928"/>
    </source>
</evidence>
<evidence type="ECO:0000256" key="5">
    <source>
        <dbReference type="ARBA" id="ARBA00022989"/>
    </source>
</evidence>
<accession>A0A2T0TFR8</accession>
<feature type="transmembrane region" description="Helical" evidence="7">
    <location>
        <begin position="278"/>
        <end position="297"/>
    </location>
</feature>
<comment type="caution">
    <text evidence="9">The sequence shown here is derived from an EMBL/GenBank/DDBJ whole genome shotgun (WGS) entry which is preliminary data.</text>
</comment>
<evidence type="ECO:0000256" key="4">
    <source>
        <dbReference type="ARBA" id="ARBA00022692"/>
    </source>
</evidence>
<dbReference type="Proteomes" id="UP000239494">
    <property type="component" value="Unassembled WGS sequence"/>
</dbReference>
<keyword evidence="3" id="KW-1003">Cell membrane</keyword>
<feature type="transmembrane region" description="Helical" evidence="7">
    <location>
        <begin position="131"/>
        <end position="150"/>
    </location>
</feature>
<dbReference type="SUPFAM" id="SSF161098">
    <property type="entry name" value="MetI-like"/>
    <property type="match status" value="1"/>
</dbReference>
<protein>
    <submittedName>
        <fullName evidence="9">Carbohydrate ABC transporter membrane protein 2 (CUT1 family)</fullName>
    </submittedName>
</protein>
<dbReference type="GO" id="GO:0005886">
    <property type="term" value="C:plasma membrane"/>
    <property type="evidence" value="ECO:0007669"/>
    <property type="project" value="UniProtKB-SubCell"/>
</dbReference>
<comment type="similarity">
    <text evidence="7">Belongs to the binding-protein-dependent transport system permease family.</text>
</comment>
<dbReference type="Pfam" id="PF00528">
    <property type="entry name" value="BPD_transp_1"/>
    <property type="match status" value="1"/>
</dbReference>
<keyword evidence="4 7" id="KW-0812">Transmembrane</keyword>
<dbReference type="PANTHER" id="PTHR43744">
    <property type="entry name" value="ABC TRANSPORTER PERMEASE PROTEIN MG189-RELATED-RELATED"/>
    <property type="match status" value="1"/>
</dbReference>
<evidence type="ECO:0000313" key="10">
    <source>
        <dbReference type="Proteomes" id="UP000239494"/>
    </source>
</evidence>
<feature type="domain" description="ABC transmembrane type-1" evidence="8">
    <location>
        <begin position="96"/>
        <end position="297"/>
    </location>
</feature>
<dbReference type="EMBL" id="PVTF01000002">
    <property type="protein sequence ID" value="PRY44517.1"/>
    <property type="molecule type" value="Genomic_DNA"/>
</dbReference>
<keyword evidence="2 7" id="KW-0813">Transport</keyword>
<feature type="transmembrane region" description="Helical" evidence="7">
    <location>
        <begin position="32"/>
        <end position="53"/>
    </location>
</feature>
<keyword evidence="6 7" id="KW-0472">Membrane</keyword>
<feature type="transmembrane region" description="Helical" evidence="7">
    <location>
        <begin position="100"/>
        <end position="119"/>
    </location>
</feature>
<keyword evidence="10" id="KW-1185">Reference proteome</keyword>
<dbReference type="InterPro" id="IPR000515">
    <property type="entry name" value="MetI-like"/>
</dbReference>
<evidence type="ECO:0000256" key="1">
    <source>
        <dbReference type="ARBA" id="ARBA00004651"/>
    </source>
</evidence>
<dbReference type="InterPro" id="IPR035906">
    <property type="entry name" value="MetI-like_sf"/>
</dbReference>
<feature type="transmembrane region" description="Helical" evidence="7">
    <location>
        <begin position="204"/>
        <end position="227"/>
    </location>
</feature>
<organism evidence="9 10">
    <name type="scientific">Umezawaea tangerina</name>
    <dbReference type="NCBI Taxonomy" id="84725"/>
    <lineage>
        <taxon>Bacteria</taxon>
        <taxon>Bacillati</taxon>
        <taxon>Actinomycetota</taxon>
        <taxon>Actinomycetes</taxon>
        <taxon>Pseudonocardiales</taxon>
        <taxon>Pseudonocardiaceae</taxon>
        <taxon>Umezawaea</taxon>
    </lineage>
</organism>
<keyword evidence="5 7" id="KW-1133">Transmembrane helix</keyword>
<dbReference type="PROSITE" id="PS50928">
    <property type="entry name" value="ABC_TM1"/>
    <property type="match status" value="1"/>
</dbReference>
<evidence type="ECO:0000256" key="7">
    <source>
        <dbReference type="RuleBase" id="RU363032"/>
    </source>
</evidence>
<comment type="subcellular location">
    <subcellularLocation>
        <location evidence="1 7">Cell membrane</location>
        <topology evidence="1 7">Multi-pass membrane protein</topology>
    </subcellularLocation>
</comment>
<evidence type="ECO:0000256" key="3">
    <source>
        <dbReference type="ARBA" id="ARBA00022475"/>
    </source>
</evidence>
<dbReference type="GO" id="GO:0055085">
    <property type="term" value="P:transmembrane transport"/>
    <property type="evidence" value="ECO:0007669"/>
    <property type="project" value="InterPro"/>
</dbReference>
<dbReference type="Gene3D" id="1.10.3720.10">
    <property type="entry name" value="MetI-like"/>
    <property type="match status" value="1"/>
</dbReference>
<reference evidence="9 10" key="1">
    <citation type="submission" date="2018-03" db="EMBL/GenBank/DDBJ databases">
        <title>Genomic Encyclopedia of Archaeal and Bacterial Type Strains, Phase II (KMG-II): from individual species to whole genera.</title>
        <authorList>
            <person name="Goeker M."/>
        </authorList>
    </citation>
    <scope>NUCLEOTIDE SEQUENCE [LARGE SCALE GENOMIC DNA]</scope>
    <source>
        <strain evidence="9 10">DSM 44720</strain>
    </source>
</reference>
<name>A0A2T0TFR8_9PSEU</name>
<proteinExistence type="inferred from homology"/>
<evidence type="ECO:0000256" key="2">
    <source>
        <dbReference type="ARBA" id="ARBA00022448"/>
    </source>
</evidence>
<gene>
    <name evidence="9" type="ORF">CLV43_10282</name>
</gene>
<dbReference type="PANTHER" id="PTHR43744:SF9">
    <property type="entry name" value="POLYGALACTURONAN_RHAMNOGALACTURONAN TRANSPORT SYSTEM PERMEASE PROTEIN YTCP"/>
    <property type="match status" value="1"/>
</dbReference>
<evidence type="ECO:0000313" key="9">
    <source>
        <dbReference type="EMBL" id="PRY44517.1"/>
    </source>
</evidence>
<sequence length="312" mass="34374">MVTTDPAELAERMGKPAAARPTRVGDTRGYRVFRVVNVVLLLVVAAVTLYPFVNIVAQSFSDEQYIRTGRVNLVPRGFNLKTYGIIVSDPTFWNSYLNTVVYTVTATLISLVLTTTYAYVLSKHHLKGRGLLVGVAVFTMFFNGGLIPNYVLISELGMKNTLWAVVLPNAISVFNLLVMKAFFESLPKELEEAATVDGLNTYGVLLRIVLPLSKAVIATMVLFYAVANWNSWFSAFLYFDRADLFPVTVYLRNMVSGATTATSMGSTDSDVGQVNSNIKSVTMVLTVLPVVVIYPFIQRYFVSGVMLGAVKQ</sequence>